<keyword evidence="1" id="KW-0472">Membrane</keyword>
<feature type="transmembrane region" description="Helical" evidence="1">
    <location>
        <begin position="351"/>
        <end position="372"/>
    </location>
</feature>
<gene>
    <name evidence="3" type="ORF">HGQ17_10705</name>
</gene>
<comment type="caution">
    <text evidence="3">The sequence shown here is derived from an EMBL/GenBank/DDBJ whole genome shotgun (WGS) entry which is preliminary data.</text>
</comment>
<evidence type="ECO:0000259" key="2">
    <source>
        <dbReference type="Pfam" id="PF04235"/>
    </source>
</evidence>
<feature type="transmembrane region" description="Helical" evidence="1">
    <location>
        <begin position="283"/>
        <end position="305"/>
    </location>
</feature>
<dbReference type="EMBL" id="JABAHY010000010">
    <property type="protein sequence ID" value="NLS10450.1"/>
    <property type="molecule type" value="Genomic_DNA"/>
</dbReference>
<dbReference type="RefSeq" id="WP_168887933.1">
    <property type="nucleotide sequence ID" value="NZ_JABAHY010000010.1"/>
</dbReference>
<feature type="domain" description="DUF418" evidence="2">
    <location>
        <begin position="231"/>
        <end position="387"/>
    </location>
</feature>
<sequence>MVNERVQAVDALRALALLGILSVNIWYFAQPHLLNTGVIAEFPTSTADQLVRFSASLLFEGKSYVIFSFLFGLSFVLAQRGRSTDTTRRALLRCGILIVLGLLHGLFLFAGDILLAYGLLGLVLLSLRDTSARSARIIAGVLYGVIVLIVLGLGSGYATWEDGVDTISLFGDPAEAVAAYTGDLSQWFGFQTSAYGTVVFSVLLVQGPMAFAAFLIGLTIGRSHLLERIDAGEFSTSRLMLLAVPALILGLGISALAAVMVWGTPGEPGTGEGVGYGTQLMATGLNFAAGPIQATGYVLIALVIFRALPGLTQLLAPAGRMSLSNYLGQSVVLALLFSGLGLGLAGQLDEWAVGVVVICLWLTQLVLSYLWLRVLPRGPVEMPMRAVLDLTTGESRRSS</sequence>
<name>A0A7X8YEF9_9MICC</name>
<dbReference type="InterPro" id="IPR007349">
    <property type="entry name" value="DUF418"/>
</dbReference>
<feature type="transmembrane region" description="Helical" evidence="1">
    <location>
        <begin position="137"/>
        <end position="160"/>
    </location>
</feature>
<feature type="transmembrane region" description="Helical" evidence="1">
    <location>
        <begin position="90"/>
        <end position="107"/>
    </location>
</feature>
<dbReference type="Proteomes" id="UP000523139">
    <property type="component" value="Unassembled WGS sequence"/>
</dbReference>
<dbReference type="Pfam" id="PF04235">
    <property type="entry name" value="DUF418"/>
    <property type="match status" value="1"/>
</dbReference>
<proteinExistence type="predicted"/>
<feature type="transmembrane region" description="Helical" evidence="1">
    <location>
        <begin position="113"/>
        <end position="130"/>
    </location>
</feature>
<dbReference type="PANTHER" id="PTHR30590">
    <property type="entry name" value="INNER MEMBRANE PROTEIN"/>
    <property type="match status" value="1"/>
</dbReference>
<dbReference type="AlphaFoldDB" id="A0A7X8YEF9"/>
<protein>
    <submittedName>
        <fullName evidence="3">DUF418 domain-containing protein</fullName>
    </submittedName>
</protein>
<keyword evidence="1" id="KW-0812">Transmembrane</keyword>
<keyword evidence="4" id="KW-1185">Reference proteome</keyword>
<keyword evidence="1" id="KW-1133">Transmembrane helix</keyword>
<feature type="transmembrane region" description="Helical" evidence="1">
    <location>
        <begin position="61"/>
        <end position="78"/>
    </location>
</feature>
<evidence type="ECO:0000313" key="3">
    <source>
        <dbReference type="EMBL" id="NLS10450.1"/>
    </source>
</evidence>
<dbReference type="PANTHER" id="PTHR30590:SF2">
    <property type="entry name" value="INNER MEMBRANE PROTEIN"/>
    <property type="match status" value="1"/>
</dbReference>
<accession>A0A7X8YEF9</accession>
<feature type="transmembrane region" description="Helical" evidence="1">
    <location>
        <begin position="239"/>
        <end position="263"/>
    </location>
</feature>
<evidence type="ECO:0000313" key="4">
    <source>
        <dbReference type="Proteomes" id="UP000523139"/>
    </source>
</evidence>
<dbReference type="InterPro" id="IPR052529">
    <property type="entry name" value="Bact_Transport_Assoc"/>
</dbReference>
<reference evidence="3 4" key="1">
    <citation type="submission" date="2020-04" db="EMBL/GenBank/DDBJ databases">
        <title>Nesterenkonia sp. nov., isolated from marine sediment.</title>
        <authorList>
            <person name="Zhang G."/>
        </authorList>
    </citation>
    <scope>NUCLEOTIDE SEQUENCE [LARGE SCALE GENOMIC DNA]</scope>
    <source>
        <strain evidence="3 4">MY13</strain>
    </source>
</reference>
<feature type="transmembrane region" description="Helical" evidence="1">
    <location>
        <begin position="12"/>
        <end position="29"/>
    </location>
</feature>
<evidence type="ECO:0000256" key="1">
    <source>
        <dbReference type="SAM" id="Phobius"/>
    </source>
</evidence>
<feature type="transmembrane region" description="Helical" evidence="1">
    <location>
        <begin position="326"/>
        <end position="345"/>
    </location>
</feature>
<feature type="transmembrane region" description="Helical" evidence="1">
    <location>
        <begin position="194"/>
        <end position="218"/>
    </location>
</feature>
<organism evidence="3 4">
    <name type="scientific">Nesterenkonia sedimenti</name>
    <dbReference type="NCBI Taxonomy" id="1463632"/>
    <lineage>
        <taxon>Bacteria</taxon>
        <taxon>Bacillati</taxon>
        <taxon>Actinomycetota</taxon>
        <taxon>Actinomycetes</taxon>
        <taxon>Micrococcales</taxon>
        <taxon>Micrococcaceae</taxon>
        <taxon>Nesterenkonia</taxon>
    </lineage>
</organism>